<dbReference type="Proteomes" id="UP001056535">
    <property type="component" value="Chromosome"/>
</dbReference>
<dbReference type="SUPFAM" id="SSF53448">
    <property type="entry name" value="Nucleotide-diphospho-sugar transferases"/>
    <property type="match status" value="1"/>
</dbReference>
<proteinExistence type="predicted"/>
<evidence type="ECO:0000259" key="1">
    <source>
        <dbReference type="Pfam" id="PF00535"/>
    </source>
</evidence>
<evidence type="ECO:0000313" key="2">
    <source>
        <dbReference type="EMBL" id="USQ76322.1"/>
    </source>
</evidence>
<dbReference type="EMBL" id="CP099490">
    <property type="protein sequence ID" value="USQ76322.1"/>
    <property type="molecule type" value="Genomic_DNA"/>
</dbReference>
<evidence type="ECO:0000313" key="3">
    <source>
        <dbReference type="Proteomes" id="UP001056535"/>
    </source>
</evidence>
<accession>A0ABY4YI76</accession>
<dbReference type="RefSeq" id="WP_252621017.1">
    <property type="nucleotide sequence ID" value="NZ_CP099490.1"/>
</dbReference>
<name>A0ABY4YI76_9MICO</name>
<dbReference type="PANTHER" id="PTHR22916">
    <property type="entry name" value="GLYCOSYLTRANSFERASE"/>
    <property type="match status" value="1"/>
</dbReference>
<dbReference type="InterPro" id="IPR029044">
    <property type="entry name" value="Nucleotide-diphossugar_trans"/>
</dbReference>
<dbReference type="PANTHER" id="PTHR22916:SF3">
    <property type="entry name" value="UDP-GLCNAC:BETAGAL BETA-1,3-N-ACETYLGLUCOSAMINYLTRANSFERASE-LIKE PROTEIN 1"/>
    <property type="match status" value="1"/>
</dbReference>
<dbReference type="Gene3D" id="3.90.550.10">
    <property type="entry name" value="Spore Coat Polysaccharide Biosynthesis Protein SpsA, Chain A"/>
    <property type="match status" value="1"/>
</dbReference>
<protein>
    <submittedName>
        <fullName evidence="2">Glycosyltransferase family 2 protein</fullName>
    </submittedName>
</protein>
<feature type="domain" description="Glycosyltransferase 2-like" evidence="1">
    <location>
        <begin position="234"/>
        <end position="353"/>
    </location>
</feature>
<dbReference type="CDD" id="cd00761">
    <property type="entry name" value="Glyco_tranf_GTA_type"/>
    <property type="match status" value="1"/>
</dbReference>
<dbReference type="Pfam" id="PF00535">
    <property type="entry name" value="Glycos_transf_2"/>
    <property type="match status" value="1"/>
</dbReference>
<gene>
    <name evidence="2" type="ORF">NF557_17325</name>
</gene>
<keyword evidence="3" id="KW-1185">Reference proteome</keyword>
<dbReference type="InterPro" id="IPR001173">
    <property type="entry name" value="Glyco_trans_2-like"/>
</dbReference>
<sequence length="655" mass="71042">MKAHHVQHSSSMSSLVQLRLVSDGGPDHPHRLASAALRSRSPQVLDALVECAGGGPGGIERVRGLLREGTVPHSMLTSQTGPYSVALATVLAGLHPGTADAPLALALATAAADVSPRQWWWRRASIVAIQNAVLCGAHDTALRLLEQLPALTRAVKFGTLADVANPYLGTRGEQPSDPTNADTDSAHVAWEEALSFPFVRAELSPLRVDRAAATLFDGLAAASEPGSVDGPLVTVVMPTYAPDEGLLTSVRSLLAQSYGNLEILLVDDCSPPGFIERYEQAAALDPRITLLRMPVNGGSYLGRNAAMARATGRFITFQDGDDWSHPERITQQVRMLQEHPEAPASLSSAIRATDDLAYTWLGFSPQRDNASSLMITRPTLERLGPFQRVRKGADSEYHKRIEAVLGPLAYVRLPLAVTRLRAGSLSRADFTLDWHTPDRVNYRNVFGHWHRTRAPQEVPLDARDGAVQPFPPPRSFLRALPGEPAPRMHFTLGYLLDASLPSPLPGQHAIAPALPADETPAVIHREDFGLARQSWEPFTEEFLELVQSGAVDLISATDQVHLDTLVVLRPGAVEMRDDKGVAFTAGQVIVTVPVPDRHGRFVDLTEVSDTCVDLFGHRPRWAALDSQSQQAWADDGWELPRLEELIGTPVPVAAP</sequence>
<organism evidence="2 3">
    <name type="scientific">Ornithinimicrobium cryptoxanthini</name>
    <dbReference type="NCBI Taxonomy" id="2934161"/>
    <lineage>
        <taxon>Bacteria</taxon>
        <taxon>Bacillati</taxon>
        <taxon>Actinomycetota</taxon>
        <taxon>Actinomycetes</taxon>
        <taxon>Micrococcales</taxon>
        <taxon>Ornithinimicrobiaceae</taxon>
        <taxon>Ornithinimicrobium</taxon>
    </lineage>
</organism>
<reference evidence="2" key="1">
    <citation type="submission" date="2022-06" db="EMBL/GenBank/DDBJ databases">
        <title>Ornithinimicrobium JY.X270.</title>
        <authorList>
            <person name="Huang Y."/>
        </authorList>
    </citation>
    <scope>NUCLEOTIDE SEQUENCE</scope>
    <source>
        <strain evidence="2">JY.X270</strain>
    </source>
</reference>